<evidence type="ECO:0000259" key="1">
    <source>
        <dbReference type="Pfam" id="PF06985"/>
    </source>
</evidence>
<dbReference type="PANTHER" id="PTHR33112">
    <property type="entry name" value="DOMAIN PROTEIN, PUTATIVE-RELATED"/>
    <property type="match status" value="1"/>
</dbReference>
<evidence type="ECO:0000313" key="2">
    <source>
        <dbReference type="EMBL" id="PMD22332.1"/>
    </source>
</evidence>
<feature type="domain" description="Heterokaryon incompatibility" evidence="1">
    <location>
        <begin position="191"/>
        <end position="289"/>
    </location>
</feature>
<accession>A0A2J6Q7W8</accession>
<dbReference type="OrthoDB" id="5125733at2759"/>
<proteinExistence type="predicted"/>
<dbReference type="PANTHER" id="PTHR33112:SF16">
    <property type="entry name" value="HETEROKARYON INCOMPATIBILITY DOMAIN-CONTAINING PROTEIN"/>
    <property type="match status" value="1"/>
</dbReference>
<dbReference type="InterPro" id="IPR010730">
    <property type="entry name" value="HET"/>
</dbReference>
<protein>
    <submittedName>
        <fullName evidence="2">HET-domain-containing protein</fullName>
    </submittedName>
</protein>
<name>A0A2J6Q7W8_9HELO</name>
<dbReference type="AlphaFoldDB" id="A0A2J6Q7W8"/>
<dbReference type="EMBL" id="KZ613478">
    <property type="protein sequence ID" value="PMD22332.1"/>
    <property type="molecule type" value="Genomic_DNA"/>
</dbReference>
<keyword evidence="3" id="KW-1185">Reference proteome</keyword>
<dbReference type="STRING" id="1745343.A0A2J6Q7W8"/>
<gene>
    <name evidence="2" type="ORF">NA56DRAFT_598670</name>
</gene>
<evidence type="ECO:0000313" key="3">
    <source>
        <dbReference type="Proteomes" id="UP000235672"/>
    </source>
</evidence>
<dbReference type="Proteomes" id="UP000235672">
    <property type="component" value="Unassembled WGS sequence"/>
</dbReference>
<dbReference type="Pfam" id="PF06985">
    <property type="entry name" value="HET"/>
    <property type="match status" value="1"/>
</dbReference>
<sequence>MDSNNDTQEITCKRCQDLNLKEFNKAGHKSLNVTLGEVRLGALNRCIGCKLLANAVAHYSSRWAHLGLGEVNQVTITLDTLLSSLRFRVSIRWPSENGEESQIYLQILAENNGDIPFDGFDIAHPPASSPASSNCLACIKDWLDSCDADHEDCKPDALSPFQKPRRLLRLEKGEVDPVVTLVDAQGIDSTYTALSHCWGSTNIPKTTSMCVDQYMLEGLPFSILTKTFRDAIDVTLRLQIQYIWIDSLCIVQDDRQDWMNECPKMGNIYGGAYLVIAATVAEEGALGFYTDRPPFYRFRFETSNGFCVRAVSVGYHGPLSFSTSRSQWGLDCSSGI</sequence>
<reference evidence="2 3" key="1">
    <citation type="submission" date="2016-05" db="EMBL/GenBank/DDBJ databases">
        <title>A degradative enzymes factory behind the ericoid mycorrhizal symbiosis.</title>
        <authorList>
            <consortium name="DOE Joint Genome Institute"/>
            <person name="Martino E."/>
            <person name="Morin E."/>
            <person name="Grelet G."/>
            <person name="Kuo A."/>
            <person name="Kohler A."/>
            <person name="Daghino S."/>
            <person name="Barry K."/>
            <person name="Choi C."/>
            <person name="Cichocki N."/>
            <person name="Clum A."/>
            <person name="Copeland A."/>
            <person name="Hainaut M."/>
            <person name="Haridas S."/>
            <person name="Labutti K."/>
            <person name="Lindquist E."/>
            <person name="Lipzen A."/>
            <person name="Khouja H.-R."/>
            <person name="Murat C."/>
            <person name="Ohm R."/>
            <person name="Olson A."/>
            <person name="Spatafora J."/>
            <person name="Veneault-Fourrey C."/>
            <person name="Henrissat B."/>
            <person name="Grigoriev I."/>
            <person name="Martin F."/>
            <person name="Perotto S."/>
        </authorList>
    </citation>
    <scope>NUCLEOTIDE SEQUENCE [LARGE SCALE GENOMIC DNA]</scope>
    <source>
        <strain evidence="2 3">UAMH 7357</strain>
    </source>
</reference>
<organism evidence="2 3">
    <name type="scientific">Hyaloscypha hepaticicola</name>
    <dbReference type="NCBI Taxonomy" id="2082293"/>
    <lineage>
        <taxon>Eukaryota</taxon>
        <taxon>Fungi</taxon>
        <taxon>Dikarya</taxon>
        <taxon>Ascomycota</taxon>
        <taxon>Pezizomycotina</taxon>
        <taxon>Leotiomycetes</taxon>
        <taxon>Helotiales</taxon>
        <taxon>Hyaloscyphaceae</taxon>
        <taxon>Hyaloscypha</taxon>
    </lineage>
</organism>